<evidence type="ECO:0000256" key="1">
    <source>
        <dbReference type="ARBA" id="ARBA00023002"/>
    </source>
</evidence>
<evidence type="ECO:0000259" key="2">
    <source>
        <dbReference type="PROSITE" id="PS50006"/>
    </source>
</evidence>
<organism evidence="3">
    <name type="scientific">Medioppia subpectinata</name>
    <dbReference type="NCBI Taxonomy" id="1979941"/>
    <lineage>
        <taxon>Eukaryota</taxon>
        <taxon>Metazoa</taxon>
        <taxon>Ecdysozoa</taxon>
        <taxon>Arthropoda</taxon>
        <taxon>Chelicerata</taxon>
        <taxon>Arachnida</taxon>
        <taxon>Acari</taxon>
        <taxon>Acariformes</taxon>
        <taxon>Sarcoptiformes</taxon>
        <taxon>Oribatida</taxon>
        <taxon>Brachypylina</taxon>
        <taxon>Oppioidea</taxon>
        <taxon>Oppiidae</taxon>
        <taxon>Medioppia</taxon>
    </lineage>
</organism>
<dbReference type="PANTHER" id="PTHR43975:SF2">
    <property type="entry name" value="EG:BACR7A4.14 PROTEIN-RELATED"/>
    <property type="match status" value="1"/>
</dbReference>
<keyword evidence="4" id="KW-1185">Reference proteome</keyword>
<dbReference type="AlphaFoldDB" id="A0A7R9Q3U2"/>
<reference evidence="3" key="1">
    <citation type="submission" date="2020-11" db="EMBL/GenBank/DDBJ databases">
        <authorList>
            <person name="Tran Van P."/>
        </authorList>
    </citation>
    <scope>NUCLEOTIDE SEQUENCE</scope>
</reference>
<gene>
    <name evidence="3" type="ORF">OSB1V03_LOCUS10768</name>
</gene>
<dbReference type="EMBL" id="OC862583">
    <property type="protein sequence ID" value="CAD7630355.1"/>
    <property type="molecule type" value="Genomic_DNA"/>
</dbReference>
<name>A0A7R9Q3U2_9ACAR</name>
<dbReference type="PROSITE" id="PS00061">
    <property type="entry name" value="ADH_SHORT"/>
    <property type="match status" value="1"/>
</dbReference>
<evidence type="ECO:0000313" key="3">
    <source>
        <dbReference type="EMBL" id="CAD7630355.1"/>
    </source>
</evidence>
<protein>
    <recommendedName>
        <fullName evidence="2">FHA domain-containing protein</fullName>
    </recommendedName>
</protein>
<dbReference type="Pfam" id="PF13561">
    <property type="entry name" value="adh_short_C2"/>
    <property type="match status" value="2"/>
</dbReference>
<dbReference type="Gene3D" id="3.40.50.720">
    <property type="entry name" value="NAD(P)-binding Rossmann-like Domain"/>
    <property type="match status" value="2"/>
</dbReference>
<feature type="domain" description="FHA" evidence="2">
    <location>
        <begin position="58"/>
        <end position="115"/>
    </location>
</feature>
<dbReference type="SUPFAM" id="SSF51735">
    <property type="entry name" value="NAD(P)-binding Rossmann-fold domains"/>
    <property type="match status" value="2"/>
</dbReference>
<dbReference type="PANTHER" id="PTHR43975">
    <property type="entry name" value="ZGC:101858"/>
    <property type="match status" value="1"/>
</dbReference>
<proteinExistence type="predicted"/>
<dbReference type="GO" id="GO:0016491">
    <property type="term" value="F:oxidoreductase activity"/>
    <property type="evidence" value="ECO:0007669"/>
    <property type="project" value="UniProtKB-KW"/>
</dbReference>
<dbReference type="PRINTS" id="PR00081">
    <property type="entry name" value="GDHRDH"/>
</dbReference>
<keyword evidence="1" id="KW-0560">Oxidoreductase</keyword>
<dbReference type="FunFam" id="3.40.50.720:FF:000084">
    <property type="entry name" value="Short-chain dehydrogenase reductase"/>
    <property type="match status" value="2"/>
</dbReference>
<dbReference type="InterPro" id="IPR036291">
    <property type="entry name" value="NAD(P)-bd_dom_sf"/>
</dbReference>
<sequence>MVSGAQIEAKHYDYSIEDYMKVKESRNFTGKVVLTTGSSSGIGEGIVKLFAILGAHVVVTGRNQTEIDIVAKEVEQLSPHHLKADLTKTSEMQFLLNETIKTYGKLDVLVNNAGIGSIAQLMDKDFMKSYDSVFSIDLRAVVELNRLAVPYLNQTNGTIIHISSMCTHAPNNYGMDYSMAKEAMNMMTRVMAMELGPYIRVNTLSPGAILTASFRDSKVPIIVKIRERALHNAPLKRMGQPLDIAKGVAFLASIDAEFLTGEEIVIDGGLIYNVGVALITGSSSGIGSATALLLAKSGANVVITGRNADNVSKVCKECLKGLKALPVVADVTKEEDLDRLLDTTIKTFSKLDILVNNAGIGFYAPITDADYIPKLKAVFDTNLNSVIYLTHKSIQYLEKTKVNIINISSIADIQSVSIIINSGGISPYHMSKAALDMFTKCIAVDLGPKGIRVNSVNPGAIRTAIIRDSKMTEQQIKSLWERVKSRYPVSRCGEPLDIANTVAYLASDHASFITGTIMVADGGHLAANIRMNFD</sequence>
<dbReference type="InterPro" id="IPR002347">
    <property type="entry name" value="SDR_fam"/>
</dbReference>
<evidence type="ECO:0000313" key="4">
    <source>
        <dbReference type="Proteomes" id="UP000759131"/>
    </source>
</evidence>
<dbReference type="InterPro" id="IPR000253">
    <property type="entry name" value="FHA_dom"/>
</dbReference>
<dbReference type="Proteomes" id="UP000759131">
    <property type="component" value="Unassembled WGS sequence"/>
</dbReference>
<accession>A0A7R9Q3U2</accession>
<dbReference type="InterPro" id="IPR020904">
    <property type="entry name" value="Sc_DH/Rdtase_CS"/>
</dbReference>
<feature type="non-terminal residue" evidence="3">
    <location>
        <position position="1"/>
    </location>
</feature>
<dbReference type="OrthoDB" id="47007at2759"/>
<dbReference type="EMBL" id="CAJPIZ010008008">
    <property type="protein sequence ID" value="CAG2110785.1"/>
    <property type="molecule type" value="Genomic_DNA"/>
</dbReference>
<dbReference type="PROSITE" id="PS50006">
    <property type="entry name" value="FHA_DOMAIN"/>
    <property type="match status" value="1"/>
</dbReference>
<dbReference type="PRINTS" id="PR00080">
    <property type="entry name" value="SDRFAMILY"/>
</dbReference>